<dbReference type="GO" id="GO:0043448">
    <property type="term" value="P:alkane catabolic process"/>
    <property type="evidence" value="ECO:0007669"/>
    <property type="project" value="TreeGrafter"/>
</dbReference>
<dbReference type="PIRSF" id="PIRSF029720">
    <property type="entry name" value="UCP029720"/>
    <property type="match status" value="1"/>
</dbReference>
<organism evidence="2 3">
    <name type="scientific">Neoaquamicrobium microcysteis</name>
    <dbReference type="NCBI Taxonomy" id="2682781"/>
    <lineage>
        <taxon>Bacteria</taxon>
        <taxon>Pseudomonadati</taxon>
        <taxon>Pseudomonadota</taxon>
        <taxon>Alphaproteobacteria</taxon>
        <taxon>Hyphomicrobiales</taxon>
        <taxon>Phyllobacteriaceae</taxon>
        <taxon>Neoaquamicrobium</taxon>
    </lineage>
</organism>
<evidence type="ECO:0008006" key="4">
    <source>
        <dbReference type="Google" id="ProtNLM"/>
    </source>
</evidence>
<reference evidence="2 3" key="2">
    <citation type="submission" date="2019-09" db="EMBL/GenBank/DDBJ databases">
        <title>Mesorhizobium sp. MaA-C15 isolated from Microcystis aeruginosa.</title>
        <authorList>
            <person name="Jeong S.E."/>
            <person name="Jin H.M."/>
            <person name="Jeon C.O."/>
        </authorList>
    </citation>
    <scope>NUCLEOTIDE SEQUENCE [LARGE SCALE GENOMIC DNA]</scope>
    <source>
        <strain evidence="2 3">MaA-C15</strain>
    </source>
</reference>
<dbReference type="OrthoDB" id="9800666at2"/>
<accession>A0A5D4GWT5</accession>
<feature type="signal peptide" evidence="1">
    <location>
        <begin position="1"/>
        <end position="20"/>
    </location>
</feature>
<dbReference type="Pfam" id="PF03640">
    <property type="entry name" value="Lipoprotein_15"/>
    <property type="match status" value="2"/>
</dbReference>
<comment type="caution">
    <text evidence="2">The sequence shown here is derived from an EMBL/GenBank/DDBJ whole genome shotgun (WGS) entry which is preliminary data.</text>
</comment>
<protein>
    <recommendedName>
        <fullName evidence="4">Lipoprotein with Yx(FWY)xxD motif</fullName>
    </recommendedName>
</protein>
<evidence type="ECO:0000313" key="2">
    <source>
        <dbReference type="EMBL" id="TYR32433.1"/>
    </source>
</evidence>
<dbReference type="Proteomes" id="UP000323258">
    <property type="component" value="Unassembled WGS sequence"/>
</dbReference>
<dbReference type="AlphaFoldDB" id="A0A5D4GWT5"/>
<evidence type="ECO:0000313" key="3">
    <source>
        <dbReference type="Proteomes" id="UP000323258"/>
    </source>
</evidence>
<keyword evidence="1" id="KW-0732">Signal</keyword>
<evidence type="ECO:0000256" key="1">
    <source>
        <dbReference type="SAM" id="SignalP"/>
    </source>
</evidence>
<dbReference type="InterPro" id="IPR005297">
    <property type="entry name" value="Lipoprotein_repeat"/>
</dbReference>
<keyword evidence="3" id="KW-1185">Reference proteome</keyword>
<name>A0A5D4GWT5_9HYPH</name>
<dbReference type="PANTHER" id="PTHR39335:SF1">
    <property type="entry name" value="BLL4220 PROTEIN"/>
    <property type="match status" value="1"/>
</dbReference>
<dbReference type="EMBL" id="VSZS01000062">
    <property type="protein sequence ID" value="TYR32433.1"/>
    <property type="molecule type" value="Genomic_DNA"/>
</dbReference>
<gene>
    <name evidence="2" type="ORF">FY036_11555</name>
</gene>
<reference evidence="2 3" key="1">
    <citation type="submission" date="2019-08" db="EMBL/GenBank/DDBJ databases">
        <authorList>
            <person name="Seo Y.L."/>
        </authorList>
    </citation>
    <scope>NUCLEOTIDE SEQUENCE [LARGE SCALE GENOMIC DNA]</scope>
    <source>
        <strain evidence="2 3">MaA-C15</strain>
    </source>
</reference>
<feature type="chain" id="PRO_5023148277" description="Lipoprotein with Yx(FWY)xxD motif" evidence="1">
    <location>
        <begin position="21"/>
        <end position="127"/>
    </location>
</feature>
<dbReference type="PANTHER" id="PTHR39335">
    <property type="entry name" value="BLL4220 PROTEIN"/>
    <property type="match status" value="1"/>
</dbReference>
<proteinExistence type="predicted"/>
<sequence length="127" mass="13453">MKIVATALTALVLGVAAAHAAEPAQIKTMQNEKVYTDSHGMTLYTYDKDAAGKSNCDADCATKWLPLKADASAKAEGEWTLVKRADGSTMWAHSGHPLYTYHGDKKAGDMTGNGMGGTWHVAKALNA</sequence>
<dbReference type="RefSeq" id="WP_148914880.1">
    <property type="nucleotide sequence ID" value="NZ_VSZS01000062.1"/>
</dbReference>
<dbReference type="InterPro" id="IPR014558">
    <property type="entry name" value="UCP029720"/>
</dbReference>